<evidence type="ECO:0000313" key="2">
    <source>
        <dbReference type="EMBL" id="MDH6219634.1"/>
    </source>
</evidence>
<dbReference type="EMBL" id="JARXVH010000013">
    <property type="protein sequence ID" value="MDH6219634.1"/>
    <property type="molecule type" value="Genomic_DNA"/>
</dbReference>
<gene>
    <name evidence="2" type="ORF">M2283_006973</name>
</gene>
<accession>A0ABT6LUY2</accession>
<dbReference type="PROSITE" id="PS51257">
    <property type="entry name" value="PROKAR_LIPOPROTEIN"/>
    <property type="match status" value="1"/>
</dbReference>
<keyword evidence="3" id="KW-1185">Reference proteome</keyword>
<evidence type="ECO:0000313" key="3">
    <source>
        <dbReference type="Proteomes" id="UP001160499"/>
    </source>
</evidence>
<dbReference type="Proteomes" id="UP001160499">
    <property type="component" value="Unassembled WGS sequence"/>
</dbReference>
<protein>
    <submittedName>
        <fullName evidence="2">Uncharacterized protein</fullName>
    </submittedName>
</protein>
<reference evidence="2 3" key="1">
    <citation type="submission" date="2023-04" db="EMBL/GenBank/DDBJ databases">
        <title>Forest soil microbial communities from Buena Vista Peninsula, Colon Province, Panama.</title>
        <authorList>
            <person name="Bouskill N."/>
        </authorList>
    </citation>
    <scope>NUCLEOTIDE SEQUENCE [LARGE SCALE GENOMIC DNA]</scope>
    <source>
        <strain evidence="2 3">GGS1</strain>
    </source>
</reference>
<feature type="region of interest" description="Disordered" evidence="1">
    <location>
        <begin position="33"/>
        <end position="55"/>
    </location>
</feature>
<evidence type="ECO:0000256" key="1">
    <source>
        <dbReference type="SAM" id="MobiDB-lite"/>
    </source>
</evidence>
<dbReference type="RefSeq" id="WP_280880437.1">
    <property type="nucleotide sequence ID" value="NZ_JARXVH010000013.1"/>
</dbReference>
<proteinExistence type="predicted"/>
<organism evidence="2 3">
    <name type="scientific">Streptomyces pseudovenezuelae</name>
    <dbReference type="NCBI Taxonomy" id="67350"/>
    <lineage>
        <taxon>Bacteria</taxon>
        <taxon>Bacillati</taxon>
        <taxon>Actinomycetota</taxon>
        <taxon>Actinomycetes</taxon>
        <taxon>Kitasatosporales</taxon>
        <taxon>Streptomycetaceae</taxon>
        <taxon>Streptomyces</taxon>
        <taxon>Streptomyces aurantiacus group</taxon>
    </lineage>
</organism>
<comment type="caution">
    <text evidence="2">The sequence shown here is derived from an EMBL/GenBank/DDBJ whole genome shotgun (WGS) entry which is preliminary data.</text>
</comment>
<sequence length="55" mass="5760">MVGVRTADIHEPVPPSLAIVLSCWEVHRLHHRHGGAVAGQPTEGSIGLAATVDGR</sequence>
<name>A0ABT6LUY2_9ACTN</name>